<dbReference type="InterPro" id="IPR029044">
    <property type="entry name" value="Nucleotide-diphossugar_trans"/>
</dbReference>
<dbReference type="Gene3D" id="3.90.550.10">
    <property type="entry name" value="Spore Coat Polysaccharide Biosynthesis Protein SpsA, Chain A"/>
    <property type="match status" value="1"/>
</dbReference>
<feature type="domain" description="Mannose-1-phosphate guanyltransferase C-terminal" evidence="7">
    <location>
        <begin position="269"/>
        <end position="367"/>
    </location>
</feature>
<dbReference type="CDD" id="cd04181">
    <property type="entry name" value="NTP_transferase"/>
    <property type="match status" value="1"/>
</dbReference>
<evidence type="ECO:0000259" key="5">
    <source>
        <dbReference type="Pfam" id="PF00483"/>
    </source>
</evidence>
<evidence type="ECO:0000259" key="7">
    <source>
        <dbReference type="Pfam" id="PF25087"/>
    </source>
</evidence>
<dbReference type="InterPro" id="IPR050486">
    <property type="entry name" value="Mannose-1P_guanyltransferase"/>
</dbReference>
<evidence type="ECO:0000313" key="8">
    <source>
        <dbReference type="EMBL" id="WRP18027.1"/>
    </source>
</evidence>
<evidence type="ECO:0000256" key="2">
    <source>
        <dbReference type="ARBA" id="ARBA00010231"/>
    </source>
</evidence>
<evidence type="ECO:0000256" key="1">
    <source>
        <dbReference type="ARBA" id="ARBA00007274"/>
    </source>
</evidence>
<name>A0ABZ1BYZ9_9FIRM</name>
<dbReference type="SUPFAM" id="SSF51161">
    <property type="entry name" value="Trimeric LpxA-like enzymes"/>
    <property type="match status" value="1"/>
</dbReference>
<gene>
    <name evidence="8" type="ORF">U7230_03185</name>
</gene>
<accession>A0ABZ1BYZ9</accession>
<dbReference type="SUPFAM" id="SSF53448">
    <property type="entry name" value="Nucleotide-diphospho-sugar transferases"/>
    <property type="match status" value="1"/>
</dbReference>
<keyword evidence="9" id="KW-1185">Reference proteome</keyword>
<organism evidence="8 9">
    <name type="scientific">Carboxydichorda subterranea</name>
    <dbReference type="NCBI Taxonomy" id="3109565"/>
    <lineage>
        <taxon>Bacteria</taxon>
        <taxon>Bacillati</taxon>
        <taxon>Bacillota</taxon>
        <taxon>Limnochordia</taxon>
        <taxon>Limnochordales</taxon>
        <taxon>Geochordaceae</taxon>
        <taxon>Carboxydichorda</taxon>
    </lineage>
</organism>
<dbReference type="Pfam" id="PF25087">
    <property type="entry name" value="GMPPB_C"/>
    <property type="match status" value="1"/>
</dbReference>
<dbReference type="InterPro" id="IPR005844">
    <property type="entry name" value="A-D-PHexomutase_a/b/a-I"/>
</dbReference>
<dbReference type="InterPro" id="IPR018357">
    <property type="entry name" value="Hexapep_transf_CS"/>
</dbReference>
<dbReference type="InterPro" id="IPR056729">
    <property type="entry name" value="GMPPB_C"/>
</dbReference>
<dbReference type="PROSITE" id="PS00101">
    <property type="entry name" value="HEXAPEP_TRANSFERASES"/>
    <property type="match status" value="1"/>
</dbReference>
<proteinExistence type="inferred from homology"/>
<dbReference type="InterPro" id="IPR005835">
    <property type="entry name" value="NTP_transferase_dom"/>
</dbReference>
<dbReference type="PANTHER" id="PTHR22572">
    <property type="entry name" value="SUGAR-1-PHOSPHATE GUANYL TRANSFERASE"/>
    <property type="match status" value="1"/>
</dbReference>
<dbReference type="InterPro" id="IPR036900">
    <property type="entry name" value="A-D-PHexomutase_C_sf"/>
</dbReference>
<evidence type="ECO:0000256" key="3">
    <source>
        <dbReference type="ARBA" id="ARBA00022679"/>
    </source>
</evidence>
<dbReference type="RefSeq" id="WP_324717298.1">
    <property type="nucleotide sequence ID" value="NZ_CP141615.1"/>
</dbReference>
<dbReference type="SUPFAM" id="SSF55957">
    <property type="entry name" value="Phosphoglucomutase, C-terminal domain"/>
    <property type="match status" value="1"/>
</dbReference>
<feature type="domain" description="Nucleotidyl transferase" evidence="5">
    <location>
        <begin position="2"/>
        <end position="231"/>
    </location>
</feature>
<dbReference type="EMBL" id="CP141615">
    <property type="protein sequence ID" value="WRP18027.1"/>
    <property type="molecule type" value="Genomic_DNA"/>
</dbReference>
<dbReference type="Gene3D" id="3.40.120.10">
    <property type="entry name" value="Alpha-D-Glucose-1,6-Bisphosphate, subunit A, domain 3"/>
    <property type="match status" value="1"/>
</dbReference>
<dbReference type="InterPro" id="IPR011004">
    <property type="entry name" value="Trimer_LpxA-like_sf"/>
</dbReference>
<dbReference type="InterPro" id="IPR016055">
    <property type="entry name" value="A-D-PHexomutase_a/b/a-I/II/III"/>
</dbReference>
<keyword evidence="4" id="KW-0677">Repeat</keyword>
<dbReference type="Proteomes" id="UP001332192">
    <property type="component" value="Chromosome"/>
</dbReference>
<feature type="domain" description="Alpha-D-phosphohexomutase alpha/beta/alpha" evidence="6">
    <location>
        <begin position="388"/>
        <end position="465"/>
    </location>
</feature>
<keyword evidence="3" id="KW-0808">Transferase</keyword>
<evidence type="ECO:0000259" key="6">
    <source>
        <dbReference type="Pfam" id="PF02878"/>
    </source>
</evidence>
<reference evidence="8 9" key="1">
    <citation type="journal article" date="2024" name="Front. Microbiol.">
        <title>Novel thermophilic genera Geochorda gen. nov. and Carboxydochorda gen. nov. from the deep terrestrial subsurface reveal the ecophysiological diversity in the class Limnochordia.</title>
        <authorList>
            <person name="Karnachuk O.V."/>
            <person name="Lukina A.P."/>
            <person name="Avakyan M.R."/>
            <person name="Kadnikov V.V."/>
            <person name="Begmatov S."/>
            <person name="Beletsky A.V."/>
            <person name="Vlasova K.G."/>
            <person name="Novikov A.A."/>
            <person name="Shcherbakova V.A."/>
            <person name="Mardanov A.V."/>
            <person name="Ravin N.V."/>
        </authorList>
    </citation>
    <scope>NUCLEOTIDE SEQUENCE [LARGE SCALE GENOMIC DNA]</scope>
    <source>
        <strain evidence="8 9">L945</strain>
    </source>
</reference>
<evidence type="ECO:0000256" key="4">
    <source>
        <dbReference type="ARBA" id="ARBA00022737"/>
    </source>
</evidence>
<comment type="similarity">
    <text evidence="2">Belongs to the phosphohexose mutase family.</text>
</comment>
<dbReference type="SUPFAM" id="SSF53738">
    <property type="entry name" value="Phosphoglucomutase, first 3 domains"/>
    <property type="match status" value="1"/>
</dbReference>
<dbReference type="Pfam" id="PF02878">
    <property type="entry name" value="PGM_PMM_I"/>
    <property type="match status" value="1"/>
</dbReference>
<evidence type="ECO:0000313" key="9">
    <source>
        <dbReference type="Proteomes" id="UP001332192"/>
    </source>
</evidence>
<protein>
    <submittedName>
        <fullName evidence="8">Sugar phosphate nucleotidyltransferase</fullName>
    </submittedName>
</protein>
<dbReference type="Gene3D" id="2.160.10.10">
    <property type="entry name" value="Hexapeptide repeat proteins"/>
    <property type="match status" value="1"/>
</dbReference>
<sequence length="821" mass="86045">MKAVVMAGGQGSRLRPLTCDRPKPMVPVLNQPIMAHIVRLLQQSGVGEIVTTLHPMPEQVADHFGRGETWGVTMHHLVEDRPMGTAGSVARARALLDGTVVIISGDALTDLDVAPVVEFHRRRGAAATLVLKAVEDPSEYGMVITAEDGRVLRFLEKPARGQVFSDQVNTGIYVLEADVLSRVPPDRPFDFSKDLFPLLLASGQPLYGYLTGAYWSDVGNPEQYRQAHLDALRGQVQLPAAAEWLGYEVEPGVWVGEQARVAPGARLAAPCVVGPGCDVEDGAEVGPFASLGPGCWVGRGASIRHSVLWKGCRVGPGAEVRGAVLADGVVIGRRARIFEGAVVGHGAHVGESAVVSTGVRLWPDKQVPPHRHVSRSVVWAGTVSRAVVGVRGVEGLPGVELTPEMAAGVAGAFASLLAAESTVAVADAGGRAARALAAAAAAGAASAGARVVWLGPAASPEVRALLAGGEDEGPGGMQLAGALYVDQDDGEAGEAPARLRMWDASGRDPAPERARAVDQAFRRDEWRRVGPEAMGPIGPYEGLRRRARERYVESVAKRVRELLLALDEAGRSADGADAEPPLVGVAGPSSPGRDLLVAALQACGMEPVAVPVPGGGRKGTPGVVAIARVSPSGERVELWEHDGRPVAESVVHALWALWPGGPVVALPVEASDVAETVARAWGRRVERISPYAGHPSDGAGLTAADGVATACLACALAARLGRIEHVLLDGRPAPSRLELAVPVAWNEIGQVMRRLAEQLGATAEPPVDGLKVRHPRGWALVRPDALQPLVRLQVEAATLDDARDLLEQYAAYVRTASSPAP</sequence>
<dbReference type="Gene3D" id="3.30.310.50">
    <property type="entry name" value="Alpha-D-phosphohexomutase, C-terminal domain"/>
    <property type="match status" value="1"/>
</dbReference>
<dbReference type="Pfam" id="PF00483">
    <property type="entry name" value="NTP_transferase"/>
    <property type="match status" value="1"/>
</dbReference>
<comment type="similarity">
    <text evidence="1">Belongs to the transferase hexapeptide repeat family.</text>
</comment>